<sequence>MDADIIEDCLQRAAELSTVWAVVREQNEDGDAWIVVLEDESLLDVEHDPESGRLVLRTKLGQITQADTRAVFNDLLVRCASAFELPRIGMGPEHRYELLASWPIDPMQIDGLTALLNRVTTQARAWRDIVARPLNLDGSPLTCAQPLDTLALKA</sequence>
<evidence type="ECO:0008006" key="3">
    <source>
        <dbReference type="Google" id="ProtNLM"/>
    </source>
</evidence>
<evidence type="ECO:0000313" key="1">
    <source>
        <dbReference type="EMBL" id="RFP82656.1"/>
    </source>
</evidence>
<name>A0A372EQ51_9BURK</name>
<evidence type="ECO:0000313" key="2">
    <source>
        <dbReference type="Proteomes" id="UP000261931"/>
    </source>
</evidence>
<organism evidence="1 2">
    <name type="scientific">Hydrogenophaga borbori</name>
    <dbReference type="NCBI Taxonomy" id="2294117"/>
    <lineage>
        <taxon>Bacteria</taxon>
        <taxon>Pseudomonadati</taxon>
        <taxon>Pseudomonadota</taxon>
        <taxon>Betaproteobacteria</taxon>
        <taxon>Burkholderiales</taxon>
        <taxon>Comamonadaceae</taxon>
        <taxon>Hydrogenophaga</taxon>
    </lineage>
</organism>
<reference evidence="1 2" key="1">
    <citation type="submission" date="2018-08" db="EMBL/GenBank/DDBJ databases">
        <title>Hydrogenophaga sp. LA-38 isolated from sludge.</title>
        <authorList>
            <person name="Im W.-T."/>
        </authorList>
    </citation>
    <scope>NUCLEOTIDE SEQUENCE [LARGE SCALE GENOMIC DNA]</scope>
    <source>
        <strain evidence="1 2">LA-38</strain>
    </source>
</reference>
<dbReference type="RefSeq" id="WP_116957331.1">
    <property type="nucleotide sequence ID" value="NZ_QVLS01000001.1"/>
</dbReference>
<keyword evidence="2" id="KW-1185">Reference proteome</keyword>
<dbReference type="AlphaFoldDB" id="A0A372EQ51"/>
<protein>
    <recommendedName>
        <fullName evidence="3">Type III secretion system chaperone</fullName>
    </recommendedName>
</protein>
<gene>
    <name evidence="1" type="ORF">DY262_02185</name>
</gene>
<accession>A0A372EQ51</accession>
<comment type="caution">
    <text evidence="1">The sequence shown here is derived from an EMBL/GenBank/DDBJ whole genome shotgun (WGS) entry which is preliminary data.</text>
</comment>
<dbReference type="CDD" id="cd16364">
    <property type="entry name" value="T3SC_I-like"/>
    <property type="match status" value="1"/>
</dbReference>
<dbReference type="Proteomes" id="UP000261931">
    <property type="component" value="Unassembled WGS sequence"/>
</dbReference>
<dbReference type="EMBL" id="QVLS01000001">
    <property type="protein sequence ID" value="RFP82656.1"/>
    <property type="molecule type" value="Genomic_DNA"/>
</dbReference>
<dbReference type="Gene3D" id="3.30.1460.10">
    <property type="match status" value="1"/>
</dbReference>
<proteinExistence type="predicted"/>